<dbReference type="Proteomes" id="UP000075737">
    <property type="component" value="Unassembled WGS sequence"/>
</dbReference>
<evidence type="ECO:0000256" key="1">
    <source>
        <dbReference type="SAM" id="Phobius"/>
    </source>
</evidence>
<proteinExistence type="predicted"/>
<dbReference type="EMBL" id="LOHZ01000022">
    <property type="protein sequence ID" value="KYO67329.1"/>
    <property type="molecule type" value="Genomic_DNA"/>
</dbReference>
<dbReference type="OrthoDB" id="9846097at2"/>
<feature type="transmembrane region" description="Helical" evidence="1">
    <location>
        <begin position="38"/>
        <end position="56"/>
    </location>
</feature>
<evidence type="ECO:0000313" key="3">
    <source>
        <dbReference type="Proteomes" id="UP000075737"/>
    </source>
</evidence>
<keyword evidence="3" id="KW-1185">Reference proteome</keyword>
<dbReference type="RefSeq" id="WP_068747782.1">
    <property type="nucleotide sequence ID" value="NZ_LOHZ01000022.1"/>
</dbReference>
<name>A0A162MTY1_9FIRM</name>
<keyword evidence="1" id="KW-1133">Transmembrane helix</keyword>
<sequence length="91" mass="10150">MGILDIAIRVFIWTIVLALSIIPGIIVGSILEVTFGKLLFWPGFIVGAAAFVIFIGENLYGDGGTEQNKNVSPFTLQRRIKFAKRYFKDEN</sequence>
<gene>
    <name evidence="2" type="ORF">ATZ99_06150</name>
</gene>
<keyword evidence="1" id="KW-0472">Membrane</keyword>
<feature type="transmembrane region" description="Helical" evidence="1">
    <location>
        <begin position="6"/>
        <end position="31"/>
    </location>
</feature>
<organism evidence="2 3">
    <name type="scientific">Thermovenabulum gondwanense</name>
    <dbReference type="NCBI Taxonomy" id="520767"/>
    <lineage>
        <taxon>Bacteria</taxon>
        <taxon>Bacillati</taxon>
        <taxon>Bacillota</taxon>
        <taxon>Clostridia</taxon>
        <taxon>Thermosediminibacterales</taxon>
        <taxon>Thermosediminibacteraceae</taxon>
        <taxon>Thermovenabulum</taxon>
    </lineage>
</organism>
<evidence type="ECO:0000313" key="2">
    <source>
        <dbReference type="EMBL" id="KYO67329.1"/>
    </source>
</evidence>
<comment type="caution">
    <text evidence="2">The sequence shown here is derived from an EMBL/GenBank/DDBJ whole genome shotgun (WGS) entry which is preliminary data.</text>
</comment>
<reference evidence="2 3" key="1">
    <citation type="submission" date="2015-12" db="EMBL/GenBank/DDBJ databases">
        <title>Draft genome of Thermovenabulum gondwanense isolated from a red thermophilic microbial mat colonisisng an outflow channel of a bore well.</title>
        <authorList>
            <person name="Patel B.K."/>
        </authorList>
    </citation>
    <scope>NUCLEOTIDE SEQUENCE [LARGE SCALE GENOMIC DNA]</scope>
    <source>
        <strain evidence="2 3">R270</strain>
    </source>
</reference>
<keyword evidence="1" id="KW-0812">Transmembrane</keyword>
<dbReference type="AlphaFoldDB" id="A0A162MTY1"/>
<protein>
    <submittedName>
        <fullName evidence="2">Uncharacterized protein</fullName>
    </submittedName>
</protein>
<accession>A0A162MTY1</accession>